<accession>A0A936Z4Q6</accession>
<dbReference type="EMBL" id="JAEQNE010000012">
    <property type="protein sequence ID" value="MBL0395120.1"/>
    <property type="molecule type" value="Genomic_DNA"/>
</dbReference>
<keyword evidence="3" id="KW-1185">Reference proteome</keyword>
<evidence type="ECO:0000313" key="2">
    <source>
        <dbReference type="EMBL" id="MBL0395120.1"/>
    </source>
</evidence>
<proteinExistence type="predicted"/>
<dbReference type="RefSeq" id="WP_201677791.1">
    <property type="nucleotide sequence ID" value="NZ_JAEQNE010000012.1"/>
</dbReference>
<evidence type="ECO:0000256" key="1">
    <source>
        <dbReference type="SAM" id="MobiDB-lite"/>
    </source>
</evidence>
<dbReference type="Proteomes" id="UP000599109">
    <property type="component" value="Unassembled WGS sequence"/>
</dbReference>
<reference evidence="2 3" key="1">
    <citation type="journal article" date="2017" name="Int. J. Syst. Evol. Microbiol.">
        <title>Ramlibacter monticola sp. nov., isolated from forest soil.</title>
        <authorList>
            <person name="Chaudhary D.K."/>
            <person name="Kim J."/>
        </authorList>
    </citation>
    <scope>NUCLEOTIDE SEQUENCE [LARGE SCALE GENOMIC DNA]</scope>
    <source>
        <strain evidence="2 3">KACC 19175</strain>
    </source>
</reference>
<name>A0A936Z4Q6_9BURK</name>
<protein>
    <submittedName>
        <fullName evidence="2">Uncharacterized protein</fullName>
    </submittedName>
</protein>
<dbReference type="AlphaFoldDB" id="A0A936Z4Q6"/>
<organism evidence="2 3">
    <name type="scientific">Ramlibacter monticola</name>
    <dbReference type="NCBI Taxonomy" id="1926872"/>
    <lineage>
        <taxon>Bacteria</taxon>
        <taxon>Pseudomonadati</taxon>
        <taxon>Pseudomonadota</taxon>
        <taxon>Betaproteobacteria</taxon>
        <taxon>Burkholderiales</taxon>
        <taxon>Comamonadaceae</taxon>
        <taxon>Ramlibacter</taxon>
    </lineage>
</organism>
<gene>
    <name evidence="2" type="ORF">JJ685_28570</name>
</gene>
<comment type="caution">
    <text evidence="2">The sequence shown here is derived from an EMBL/GenBank/DDBJ whole genome shotgun (WGS) entry which is preliminary data.</text>
</comment>
<feature type="region of interest" description="Disordered" evidence="1">
    <location>
        <begin position="39"/>
        <end position="60"/>
    </location>
</feature>
<sequence length="60" mass="6513">MVFFERDVPWQAGARDLAELPGGELVLYPDRDAIRVMAPYTPSASASASSRDVGTTPRMS</sequence>
<evidence type="ECO:0000313" key="3">
    <source>
        <dbReference type="Proteomes" id="UP000599109"/>
    </source>
</evidence>